<dbReference type="InterPro" id="IPR029063">
    <property type="entry name" value="SAM-dependent_MTases_sf"/>
</dbReference>
<proteinExistence type="predicted"/>
<dbReference type="Pfam" id="PF08241">
    <property type="entry name" value="Methyltransf_11"/>
    <property type="match status" value="1"/>
</dbReference>
<sequence length="218" mass="25831">LLIIFYLTLVVIILVMERLIKLNLGSGPSGIEGWINYDWGLLPILGKYPMIRSLMINTGLLSKDYDLRWPKIKLLDIKKRLPLRDNSVDFIYCSHVLEHFEKWEAEKILKECRRVLKKGGILRIVLPDLGKLVRNYESADEFCREFFGFDKDKFWGIKKYFVRGHQWMYDGNSFKKLLGETGFKKILDKDWRKGECPDLDRLDLELHKDLSLYLEIEK</sequence>
<dbReference type="GO" id="GO:0032259">
    <property type="term" value="P:methylation"/>
    <property type="evidence" value="ECO:0007669"/>
    <property type="project" value="UniProtKB-KW"/>
</dbReference>
<evidence type="ECO:0000313" key="3">
    <source>
        <dbReference type="Proteomes" id="UP000033841"/>
    </source>
</evidence>
<dbReference type="AlphaFoldDB" id="A0A0G0LJC2"/>
<dbReference type="SUPFAM" id="SSF53335">
    <property type="entry name" value="S-adenosyl-L-methionine-dependent methyltransferases"/>
    <property type="match status" value="1"/>
</dbReference>
<reference evidence="2 3" key="1">
    <citation type="journal article" date="2015" name="Nature">
        <title>rRNA introns, odd ribosomes, and small enigmatic genomes across a large radiation of phyla.</title>
        <authorList>
            <person name="Brown C.T."/>
            <person name="Hug L.A."/>
            <person name="Thomas B.C."/>
            <person name="Sharon I."/>
            <person name="Castelle C.J."/>
            <person name="Singh A."/>
            <person name="Wilkins M.J."/>
            <person name="Williams K.H."/>
            <person name="Banfield J.F."/>
        </authorList>
    </citation>
    <scope>NUCLEOTIDE SEQUENCE [LARGE SCALE GENOMIC DNA]</scope>
</reference>
<feature type="domain" description="Methyltransferase type 11" evidence="1">
    <location>
        <begin position="73"/>
        <end position="123"/>
    </location>
</feature>
<feature type="non-terminal residue" evidence="2">
    <location>
        <position position="1"/>
    </location>
</feature>
<dbReference type="Gene3D" id="3.40.50.150">
    <property type="entry name" value="Vaccinia Virus protein VP39"/>
    <property type="match status" value="1"/>
</dbReference>
<accession>A0A0G0LJC2</accession>
<dbReference type="GO" id="GO:0008757">
    <property type="term" value="F:S-adenosylmethionine-dependent methyltransferase activity"/>
    <property type="evidence" value="ECO:0007669"/>
    <property type="project" value="InterPro"/>
</dbReference>
<evidence type="ECO:0000313" key="2">
    <source>
        <dbReference type="EMBL" id="KKQ91107.1"/>
    </source>
</evidence>
<dbReference type="Proteomes" id="UP000033841">
    <property type="component" value="Unassembled WGS sequence"/>
</dbReference>
<name>A0A0G0LJC2_9BACT</name>
<evidence type="ECO:0000259" key="1">
    <source>
        <dbReference type="Pfam" id="PF08241"/>
    </source>
</evidence>
<protein>
    <submittedName>
        <fullName evidence="2">Methyltransferase type 11</fullName>
    </submittedName>
</protein>
<keyword evidence="2" id="KW-0489">Methyltransferase</keyword>
<dbReference type="EMBL" id="LBVR01000023">
    <property type="protein sequence ID" value="KKQ91107.1"/>
    <property type="molecule type" value="Genomic_DNA"/>
</dbReference>
<keyword evidence="2" id="KW-0808">Transferase</keyword>
<comment type="caution">
    <text evidence="2">The sequence shown here is derived from an EMBL/GenBank/DDBJ whole genome shotgun (WGS) entry which is preliminary data.</text>
</comment>
<dbReference type="InterPro" id="IPR013216">
    <property type="entry name" value="Methyltransf_11"/>
</dbReference>
<organism evidence="2 3">
    <name type="scientific">Candidatus Shapirobacteria bacterium GW2011_GWE1_38_92</name>
    <dbReference type="NCBI Taxonomy" id="1618489"/>
    <lineage>
        <taxon>Bacteria</taxon>
        <taxon>Candidatus Shapironibacteriota</taxon>
    </lineage>
</organism>
<gene>
    <name evidence="2" type="ORF">UT14_C0023G0009</name>
</gene>
<dbReference type="CDD" id="cd02440">
    <property type="entry name" value="AdoMet_MTases"/>
    <property type="match status" value="1"/>
</dbReference>